<dbReference type="GO" id="GO:0046872">
    <property type="term" value="F:metal ion binding"/>
    <property type="evidence" value="ECO:0007669"/>
    <property type="project" value="UniProtKB-KW"/>
</dbReference>
<feature type="domain" description="Peptidase M24" evidence="4">
    <location>
        <begin position="308"/>
        <end position="527"/>
    </location>
</feature>
<dbReference type="Pfam" id="PF16188">
    <property type="entry name" value="Peptidase_M24_C"/>
    <property type="match status" value="1"/>
</dbReference>
<dbReference type="FunFam" id="3.40.350.10:FF:000003">
    <property type="entry name" value="Xaa-pro aminopeptidase P"/>
    <property type="match status" value="1"/>
</dbReference>
<dbReference type="EMBL" id="CEKZ01000003">
    <property type="protein sequence ID" value="CEQ03259.1"/>
    <property type="molecule type" value="Genomic_DNA"/>
</dbReference>
<accession>A0A0C7R556</accession>
<dbReference type="InterPro" id="IPR000994">
    <property type="entry name" value="Pept_M24"/>
</dbReference>
<dbReference type="Gene3D" id="3.90.230.10">
    <property type="entry name" value="Creatinase/methionine aminopeptidase superfamily"/>
    <property type="match status" value="1"/>
</dbReference>
<keyword evidence="3 7" id="KW-0378">Hydrolase</keyword>
<dbReference type="SUPFAM" id="SSF53092">
    <property type="entry name" value="Creatinase/prolidase N-terminal domain"/>
    <property type="match status" value="2"/>
</dbReference>
<dbReference type="AlphaFoldDB" id="A0A0C7R556"/>
<dbReference type="InterPro" id="IPR033740">
    <property type="entry name" value="Pept_M24B"/>
</dbReference>
<gene>
    <name evidence="7" type="ORF">R28058_09921</name>
</gene>
<dbReference type="Pfam" id="PF00557">
    <property type="entry name" value="Peptidase_M24"/>
    <property type="match status" value="1"/>
</dbReference>
<name>A0A0C7R556_PARSO</name>
<dbReference type="Pfam" id="PF16189">
    <property type="entry name" value="Creatinase_N_2"/>
    <property type="match status" value="1"/>
</dbReference>
<dbReference type="SUPFAM" id="SSF55920">
    <property type="entry name" value="Creatinase/aminopeptidase"/>
    <property type="match status" value="1"/>
</dbReference>
<evidence type="ECO:0000259" key="4">
    <source>
        <dbReference type="Pfam" id="PF00557"/>
    </source>
</evidence>
<evidence type="ECO:0000313" key="8">
    <source>
        <dbReference type="Proteomes" id="UP000049127"/>
    </source>
</evidence>
<dbReference type="InterPro" id="IPR032416">
    <property type="entry name" value="Peptidase_M24_C"/>
</dbReference>
<dbReference type="InterPro" id="IPR050422">
    <property type="entry name" value="X-Pro_aminopeptidase_P"/>
</dbReference>
<protein>
    <submittedName>
        <fullName evidence="7">M24 family peptidase</fullName>
        <ecNumber evidence="7">3.4.-.-</ecNumber>
    </submittedName>
</protein>
<dbReference type="PANTHER" id="PTHR43763">
    <property type="entry name" value="XAA-PRO AMINOPEPTIDASE 1"/>
    <property type="match status" value="1"/>
</dbReference>
<dbReference type="CDD" id="cd01085">
    <property type="entry name" value="APP"/>
    <property type="match status" value="1"/>
</dbReference>
<sequence length="596" mass="68459">MIRGRIESLRNHMKEEGIDAYIIPSSDNHQSEYVGEFFKSRAYISGFTGSAGTLVVTMEEAGLWTDGRYFIQAESQLRDTGIKLFKMGEEGVPTTEEYIVNTMKENSVLGFDGRLISAKEGNDLKEKLSSKNVSIKYEYDLVDKVWEDRPSLSGEKAFLLNIKYAGETFSSKLKRLREEMQLKGANVHVITTLDDIAWLFNIRGRDVKYTPVVLSYALITLDEVYLFINEDKLNEEIITELSKENVIIKPYDSIYEFVKSINLDEKILLDENKVSYSIYNNLPREVKKINGFNPTMNFKAVKNNIELENIRNSHLKDGVAFTKFMYWLKTNIGKIEISEISASEKLKELRREQEGFIEPSFATIAGYRDHAAMMHYSATKESDYKLEAKDLFLIDSGGQYYDGTTDITRTIALGEISSELKKHFTAVVRGMIDLSMAKFLYGVKGYNLDILARRPMWNIGLDYKCGTGHGVGFLGTIHEAPNGFRWRINPQRLETATLEEGMVTTNEPGIYIEGSHGIRIENELITKEAEKNEYGQFMEFEVVTFAPIDIDAIDVNDLNREEREYLNNYHKLVYKKISPYLEEDEVQWLKNYTKEI</sequence>
<evidence type="ECO:0000313" key="7">
    <source>
        <dbReference type="EMBL" id="CEQ03259.1"/>
    </source>
</evidence>
<dbReference type="FunFam" id="3.90.230.10:FF:000009">
    <property type="entry name" value="xaa-Pro aminopeptidase 2"/>
    <property type="match status" value="1"/>
</dbReference>
<dbReference type="Proteomes" id="UP000049127">
    <property type="component" value="Unassembled WGS sequence"/>
</dbReference>
<dbReference type="InterPro" id="IPR000587">
    <property type="entry name" value="Creatinase_N"/>
</dbReference>
<feature type="domain" description="Creatinase N-terminal" evidence="5">
    <location>
        <begin position="5"/>
        <end position="135"/>
    </location>
</feature>
<evidence type="ECO:0000256" key="3">
    <source>
        <dbReference type="ARBA" id="ARBA00022801"/>
    </source>
</evidence>
<reference evidence="7 8" key="1">
    <citation type="submission" date="2015-01" db="EMBL/GenBank/DDBJ databases">
        <authorList>
            <person name="Aslett A.Martin."/>
            <person name="De Silva Nishadi"/>
        </authorList>
    </citation>
    <scope>NUCLEOTIDE SEQUENCE [LARGE SCALE GENOMIC DNA]</scope>
    <source>
        <strain evidence="7 8">R28058</strain>
    </source>
</reference>
<evidence type="ECO:0000259" key="6">
    <source>
        <dbReference type="Pfam" id="PF16188"/>
    </source>
</evidence>
<evidence type="ECO:0000256" key="1">
    <source>
        <dbReference type="ARBA" id="ARBA00008766"/>
    </source>
</evidence>
<dbReference type="GO" id="GO:0070006">
    <property type="term" value="F:metalloaminopeptidase activity"/>
    <property type="evidence" value="ECO:0007669"/>
    <property type="project" value="InterPro"/>
</dbReference>
<dbReference type="InterPro" id="IPR036005">
    <property type="entry name" value="Creatinase/aminopeptidase-like"/>
</dbReference>
<dbReference type="EC" id="3.4.-.-" evidence="7"/>
<feature type="domain" description="Peptidase M24 C-terminal" evidence="6">
    <location>
        <begin position="536"/>
        <end position="596"/>
    </location>
</feature>
<organism evidence="7 8">
    <name type="scientific">Paraclostridium sordellii</name>
    <name type="common">Clostridium sordellii</name>
    <dbReference type="NCBI Taxonomy" id="1505"/>
    <lineage>
        <taxon>Bacteria</taxon>
        <taxon>Bacillati</taxon>
        <taxon>Bacillota</taxon>
        <taxon>Clostridia</taxon>
        <taxon>Peptostreptococcales</taxon>
        <taxon>Peptostreptococcaceae</taxon>
        <taxon>Paraclostridium</taxon>
    </lineage>
</organism>
<comment type="similarity">
    <text evidence="1">Belongs to the peptidase M24B family.</text>
</comment>
<dbReference type="Pfam" id="PF01321">
    <property type="entry name" value="Creatinase_N"/>
    <property type="match status" value="1"/>
</dbReference>
<evidence type="ECO:0000259" key="5">
    <source>
        <dbReference type="Pfam" id="PF01321"/>
    </source>
</evidence>
<proteinExistence type="inferred from homology"/>
<dbReference type="Gene3D" id="3.40.350.10">
    <property type="entry name" value="Creatinase/prolidase N-terminal domain"/>
    <property type="match status" value="2"/>
</dbReference>
<dbReference type="GO" id="GO:0005737">
    <property type="term" value="C:cytoplasm"/>
    <property type="evidence" value="ECO:0007669"/>
    <property type="project" value="UniProtKB-ARBA"/>
</dbReference>
<evidence type="ECO:0000256" key="2">
    <source>
        <dbReference type="ARBA" id="ARBA00022723"/>
    </source>
</evidence>
<dbReference type="InterPro" id="IPR029149">
    <property type="entry name" value="Creatin/AminoP/Spt16_N"/>
</dbReference>
<keyword evidence="2" id="KW-0479">Metal-binding</keyword>
<dbReference type="PANTHER" id="PTHR43763:SF6">
    <property type="entry name" value="XAA-PRO AMINOPEPTIDASE 1"/>
    <property type="match status" value="1"/>
</dbReference>